<feature type="region of interest" description="Disordered" evidence="13">
    <location>
        <begin position="1"/>
        <end position="27"/>
    </location>
</feature>
<accession>A0AAV3AUF6</accession>
<keyword evidence="17" id="KW-1185">Reference proteome</keyword>
<evidence type="ECO:0000259" key="14">
    <source>
        <dbReference type="PROSITE" id="PS50103"/>
    </source>
</evidence>
<evidence type="ECO:0000256" key="3">
    <source>
        <dbReference type="ARBA" id="ARBA00022723"/>
    </source>
</evidence>
<keyword evidence="6" id="KW-0653">Protein transport</keyword>
<dbReference type="SUPFAM" id="SSF161219">
    <property type="entry name" value="CHY zinc finger-like"/>
    <property type="match status" value="1"/>
</dbReference>
<name>A0AAV3AUF6_PYXAD</name>
<evidence type="ECO:0000256" key="10">
    <source>
        <dbReference type="ARBA" id="ARBA00042384"/>
    </source>
</evidence>
<evidence type="ECO:0000256" key="6">
    <source>
        <dbReference type="ARBA" id="ARBA00023132"/>
    </source>
</evidence>
<dbReference type="PANTHER" id="PTHR46527:SF1">
    <property type="entry name" value="NUCLEOPORIN NUP42"/>
    <property type="match status" value="1"/>
</dbReference>
<dbReference type="SUPFAM" id="SSF90229">
    <property type="entry name" value="CCCH zinc finger"/>
    <property type="match status" value="2"/>
</dbReference>
<reference evidence="16" key="1">
    <citation type="thesis" date="2020" institute="ProQuest LLC" country="789 East Eisenhower Parkway, Ann Arbor, MI, USA">
        <title>Comparative Genomics and Chromosome Evolution.</title>
        <authorList>
            <person name="Mudd A.B."/>
        </authorList>
    </citation>
    <scope>NUCLEOTIDE SEQUENCE</scope>
    <source>
        <strain evidence="16">1538</strain>
        <tissue evidence="16">Blood</tissue>
    </source>
</reference>
<dbReference type="GO" id="GO:0005643">
    <property type="term" value="C:nuclear pore"/>
    <property type="evidence" value="ECO:0007669"/>
    <property type="project" value="UniProtKB-SubCell"/>
</dbReference>
<evidence type="ECO:0000256" key="4">
    <source>
        <dbReference type="ARBA" id="ARBA00022771"/>
    </source>
</evidence>
<feature type="domain" description="C3H1-type" evidence="14">
    <location>
        <begin position="33"/>
        <end position="61"/>
    </location>
</feature>
<evidence type="ECO:0000256" key="7">
    <source>
        <dbReference type="ARBA" id="ARBA00023242"/>
    </source>
</evidence>
<evidence type="ECO:0000256" key="9">
    <source>
        <dbReference type="ARBA" id="ARBA00039886"/>
    </source>
</evidence>
<keyword evidence="6" id="KW-0813">Transport</keyword>
<evidence type="ECO:0000256" key="13">
    <source>
        <dbReference type="SAM" id="MobiDB-lite"/>
    </source>
</evidence>
<dbReference type="InterPro" id="IPR037274">
    <property type="entry name" value="Znf_CHY_sf"/>
</dbReference>
<dbReference type="GO" id="GO:0008270">
    <property type="term" value="F:zinc ion binding"/>
    <property type="evidence" value="ECO:0007669"/>
    <property type="project" value="UniProtKB-KW"/>
</dbReference>
<dbReference type="AlphaFoldDB" id="A0AAV3AUF6"/>
<keyword evidence="5 12" id="KW-0862">Zinc</keyword>
<dbReference type="PROSITE" id="PS50103">
    <property type="entry name" value="ZF_C3H1"/>
    <property type="match status" value="2"/>
</dbReference>
<evidence type="ECO:0000313" key="17">
    <source>
        <dbReference type="Proteomes" id="UP001181693"/>
    </source>
</evidence>
<sequence length="686" mass="77307">MAEVAESTEVQHAEVPCSSTTGDVQDPHAVQQKQLPPLCRFFSQGRYCHFGRRCRFLHQRPDVKPPVKPKNPGETSATNDTSGVPEMSVPHGRNEVKSAPPPRKYTNSGHKYYQNRRLCRYFASGYCSMEAQCRFWHPEKIPLVRDERPENKKPIPKDKVERPPVVPEVTQASNVTSEVAAQLKKTEISQLLKRIPKDKLIIQEREDGKVTYYRITVEPTDPDWPFDLKEIDILLEFPEDYPLQVFTIQIPEDQVLPSVMGRYVCEASKAWLEGKHATNQLIGKVELLFRPFLHWLDRNLERLFTEGARLLKRDIEVEKAGLEFVPYQQLQAAITDKSSEKGVDDSGLQDTKLEESPKEDLEDDDSDSWTSCDEDDDNDNAEPDMTSDGMKCVEGGGGLGPGKGTEIRFLGLKLGEGVGTLTAYRIVVSLLCSRCNVTADLSLTGKQPCAAQCEKCNSRIAGTFHPSILHQYSSVLGYVDIQGAAAKDLVLPECTFMVGCLNCSHEESIQNLSFGLTKNLNCQNCHSKLCIYTEAVRFQKVQRYPSKAIGNKDQHGYGRKKLRDPAIQSGKPLPDHGTCRHYRKSCRWLRFPCCGKAYPCDGCHDEAEDHVMELATRMICGYCAKEQQYNNGKPCISCGNMMNKNLQSLHWEGGRGCRNKIRMSRKDKQKYSNVAKTVSRKSASKK</sequence>
<dbReference type="EMBL" id="DYDO01000002">
    <property type="protein sequence ID" value="DBA31525.1"/>
    <property type="molecule type" value="Genomic_DNA"/>
</dbReference>
<dbReference type="Gene3D" id="4.10.1000.10">
    <property type="entry name" value="Zinc finger, CCCH-type"/>
    <property type="match status" value="2"/>
</dbReference>
<keyword evidence="4 11" id="KW-0863">Zinc-finger</keyword>
<evidence type="ECO:0000259" key="15">
    <source>
        <dbReference type="PROSITE" id="PS51266"/>
    </source>
</evidence>
<evidence type="ECO:0000256" key="2">
    <source>
        <dbReference type="ARBA" id="ARBA00004567"/>
    </source>
</evidence>
<dbReference type="Pfam" id="PF00642">
    <property type="entry name" value="zf-CCCH"/>
    <property type="match status" value="1"/>
</dbReference>
<feature type="region of interest" description="Disordered" evidence="13">
    <location>
        <begin position="60"/>
        <end position="109"/>
    </location>
</feature>
<keyword evidence="6" id="KW-0811">Translocation</keyword>
<feature type="zinc finger region" description="C3H1-type" evidence="12">
    <location>
        <begin position="113"/>
        <end position="140"/>
    </location>
</feature>
<dbReference type="InterPro" id="IPR036855">
    <property type="entry name" value="Znf_CCCH_sf"/>
</dbReference>
<evidence type="ECO:0000256" key="12">
    <source>
        <dbReference type="PROSITE-ProRule" id="PRU00723"/>
    </source>
</evidence>
<dbReference type="PANTHER" id="PTHR46527">
    <property type="entry name" value="NUCLEOPORIN-LIKE PROTEIN 2"/>
    <property type="match status" value="1"/>
</dbReference>
<comment type="subcellular location">
    <subcellularLocation>
        <location evidence="1">Nucleus membrane</location>
        <topology evidence="1">Peripheral membrane protein</topology>
        <orientation evidence="1">Cytoplasmic side</orientation>
    </subcellularLocation>
    <subcellularLocation>
        <location evidence="2">Nucleus</location>
        <location evidence="2">Nuclear pore complex</location>
    </subcellularLocation>
</comment>
<comment type="function">
    <text evidence="8">Required for the export of mRNAs containing poly(A) tails from the nucleus into the cytoplasm.</text>
</comment>
<organism evidence="16 17">
    <name type="scientific">Pyxicephalus adspersus</name>
    <name type="common">African bullfrog</name>
    <dbReference type="NCBI Taxonomy" id="30357"/>
    <lineage>
        <taxon>Eukaryota</taxon>
        <taxon>Metazoa</taxon>
        <taxon>Chordata</taxon>
        <taxon>Craniata</taxon>
        <taxon>Vertebrata</taxon>
        <taxon>Euteleostomi</taxon>
        <taxon>Amphibia</taxon>
        <taxon>Batrachia</taxon>
        <taxon>Anura</taxon>
        <taxon>Neobatrachia</taxon>
        <taxon>Ranoidea</taxon>
        <taxon>Pyxicephalidae</taxon>
        <taxon>Pyxicephalinae</taxon>
        <taxon>Pyxicephalus</taxon>
    </lineage>
</organism>
<evidence type="ECO:0000256" key="11">
    <source>
        <dbReference type="PROSITE-ProRule" id="PRU00601"/>
    </source>
</evidence>
<feature type="zinc finger region" description="C3H1-type" evidence="12">
    <location>
        <begin position="33"/>
        <end position="61"/>
    </location>
</feature>
<dbReference type="InterPro" id="IPR051767">
    <property type="entry name" value="Nucleoporin_NUP42"/>
</dbReference>
<keyword evidence="7" id="KW-0539">Nucleus</keyword>
<feature type="region of interest" description="Disordered" evidence="13">
    <location>
        <begin position="666"/>
        <end position="686"/>
    </location>
</feature>
<keyword evidence="6" id="KW-0509">mRNA transport</keyword>
<proteinExistence type="predicted"/>
<feature type="compositionally biased region" description="Acidic residues" evidence="13">
    <location>
        <begin position="360"/>
        <end position="382"/>
    </location>
</feature>
<dbReference type="InterPro" id="IPR008913">
    <property type="entry name" value="Znf_CHY"/>
</dbReference>
<evidence type="ECO:0000256" key="1">
    <source>
        <dbReference type="ARBA" id="ARBA00004335"/>
    </source>
</evidence>
<keyword evidence="6" id="KW-0906">Nuclear pore complex</keyword>
<evidence type="ECO:0000256" key="5">
    <source>
        <dbReference type="ARBA" id="ARBA00022833"/>
    </source>
</evidence>
<dbReference type="InterPro" id="IPR000571">
    <property type="entry name" value="Znf_CCCH"/>
</dbReference>
<protein>
    <recommendedName>
        <fullName evidence="9">Nucleoporin NUP42</fullName>
    </recommendedName>
    <alternativeName>
        <fullName evidence="10">Nucleoporin-like protein 2</fullName>
    </alternativeName>
</protein>
<feature type="compositionally biased region" description="Polar residues" evidence="13">
    <location>
        <begin position="73"/>
        <end position="82"/>
    </location>
</feature>
<gene>
    <name evidence="16" type="ORF">GDO54_007360</name>
</gene>
<comment type="caution">
    <text evidence="16">The sequence shown here is derived from an EMBL/GenBank/DDBJ whole genome shotgun (WGS) entry which is preliminary data.</text>
</comment>
<feature type="region of interest" description="Disordered" evidence="13">
    <location>
        <begin position="336"/>
        <end position="397"/>
    </location>
</feature>
<dbReference type="GO" id="GO:0031965">
    <property type="term" value="C:nuclear membrane"/>
    <property type="evidence" value="ECO:0007669"/>
    <property type="project" value="UniProtKB-SubCell"/>
</dbReference>
<dbReference type="SMART" id="SM00356">
    <property type="entry name" value="ZnF_C3H1"/>
    <property type="match status" value="2"/>
</dbReference>
<evidence type="ECO:0000256" key="8">
    <source>
        <dbReference type="ARBA" id="ARBA00037262"/>
    </source>
</evidence>
<feature type="domain" description="CHY-type" evidence="15">
    <location>
        <begin position="572"/>
        <end position="640"/>
    </location>
</feature>
<feature type="domain" description="C3H1-type" evidence="14">
    <location>
        <begin position="113"/>
        <end position="140"/>
    </location>
</feature>
<dbReference type="PROSITE" id="PS51266">
    <property type="entry name" value="ZF_CHY"/>
    <property type="match status" value="1"/>
</dbReference>
<dbReference type="Pfam" id="PF05495">
    <property type="entry name" value="zf-CHY"/>
    <property type="match status" value="1"/>
</dbReference>
<keyword evidence="3 12" id="KW-0479">Metal-binding</keyword>
<dbReference type="Proteomes" id="UP001181693">
    <property type="component" value="Unassembled WGS sequence"/>
</dbReference>
<evidence type="ECO:0000313" key="16">
    <source>
        <dbReference type="EMBL" id="DBA31525.1"/>
    </source>
</evidence>